<evidence type="ECO:0000313" key="3">
    <source>
        <dbReference type="Proteomes" id="UP000033774"/>
    </source>
</evidence>
<keyword evidence="1" id="KW-1277">Toxin-antitoxin system</keyword>
<name>A0A0F3INT5_9PROT</name>
<dbReference type="RefSeq" id="WP_045777105.1">
    <property type="nucleotide sequence ID" value="NZ_LAJY01000604.1"/>
</dbReference>
<dbReference type="PATRIC" id="fig|552518.3.peg.3745"/>
<evidence type="ECO:0000313" key="2">
    <source>
        <dbReference type="EMBL" id="KJV08390.1"/>
    </source>
</evidence>
<keyword evidence="3" id="KW-1185">Reference proteome</keyword>
<dbReference type="Pfam" id="PF05016">
    <property type="entry name" value="ParE_toxin"/>
    <property type="match status" value="1"/>
</dbReference>
<evidence type="ECO:0000256" key="1">
    <source>
        <dbReference type="ARBA" id="ARBA00022649"/>
    </source>
</evidence>
<dbReference type="OrthoDB" id="7707733at2"/>
<dbReference type="EMBL" id="LAJY01000604">
    <property type="protein sequence ID" value="KJV08390.1"/>
    <property type="molecule type" value="Genomic_DNA"/>
</dbReference>
<sequence>MKPWRLTRQAEAALIEIARWTQETFGPRQATAYADDLIARCAEIAAGTAAAQDCRRLIDPALPEDLRFVRAGQHFVIFVESPAQVVIIDFLHSRTDLPRRLADYQIRGEARN</sequence>
<accession>A0A0F3INT5</accession>
<dbReference type="AlphaFoldDB" id="A0A0F3INT5"/>
<proteinExistence type="predicted"/>
<gene>
    <name evidence="2" type="ORF">VZ95_18110</name>
</gene>
<dbReference type="InterPro" id="IPR007712">
    <property type="entry name" value="RelE/ParE_toxin"/>
</dbReference>
<protein>
    <submittedName>
        <fullName evidence="2">Plasmid stabilization protein ParE</fullName>
    </submittedName>
</protein>
<comment type="caution">
    <text evidence="2">The sequence shown here is derived from an EMBL/GenBank/DDBJ whole genome shotgun (WGS) entry which is preliminary data.</text>
</comment>
<dbReference type="InterPro" id="IPR035093">
    <property type="entry name" value="RelE/ParE_toxin_dom_sf"/>
</dbReference>
<reference evidence="2 3" key="1">
    <citation type="submission" date="2015-03" db="EMBL/GenBank/DDBJ databases">
        <title>Draft genome sequence of Elstera litoralis.</title>
        <authorList>
            <person name="Rahalkar M.C."/>
            <person name="Dhakephalkar P.K."/>
            <person name="Pore S.D."/>
            <person name="Arora P."/>
            <person name="Kapse N.G."/>
            <person name="Pandit P.S."/>
        </authorList>
    </citation>
    <scope>NUCLEOTIDE SEQUENCE [LARGE SCALE GENOMIC DNA]</scope>
    <source>
        <strain evidence="2 3">Dia-1</strain>
    </source>
</reference>
<organism evidence="2 3">
    <name type="scientific">Elstera litoralis</name>
    <dbReference type="NCBI Taxonomy" id="552518"/>
    <lineage>
        <taxon>Bacteria</taxon>
        <taxon>Pseudomonadati</taxon>
        <taxon>Pseudomonadota</taxon>
        <taxon>Alphaproteobacteria</taxon>
        <taxon>Rhodospirillales</taxon>
        <taxon>Rhodospirillaceae</taxon>
        <taxon>Elstera</taxon>
    </lineage>
</organism>
<dbReference type="Proteomes" id="UP000033774">
    <property type="component" value="Unassembled WGS sequence"/>
</dbReference>
<dbReference type="Gene3D" id="3.30.2310.20">
    <property type="entry name" value="RelE-like"/>
    <property type="match status" value="1"/>
</dbReference>